<dbReference type="PANTHER" id="PTHR33993:SF2">
    <property type="entry name" value="VOC DOMAIN-CONTAINING PROTEIN"/>
    <property type="match status" value="1"/>
</dbReference>
<protein>
    <submittedName>
        <fullName evidence="2">VOC family protein</fullName>
    </submittedName>
</protein>
<dbReference type="SUPFAM" id="SSF54593">
    <property type="entry name" value="Glyoxalase/Bleomycin resistance protein/Dihydroxybiphenyl dioxygenase"/>
    <property type="match status" value="1"/>
</dbReference>
<dbReference type="InterPro" id="IPR052164">
    <property type="entry name" value="Anthracycline_SecMetBiosynth"/>
</dbReference>
<dbReference type="RefSeq" id="WP_200270881.1">
    <property type="nucleotide sequence ID" value="NZ_JAENIJ010000017.1"/>
</dbReference>
<comment type="caution">
    <text evidence="2">The sequence shown here is derived from an EMBL/GenBank/DDBJ whole genome shotgun (WGS) entry which is preliminary data.</text>
</comment>
<dbReference type="InterPro" id="IPR029068">
    <property type="entry name" value="Glyas_Bleomycin-R_OHBP_Dase"/>
</dbReference>
<dbReference type="Pfam" id="PF00903">
    <property type="entry name" value="Glyoxalase"/>
    <property type="match status" value="1"/>
</dbReference>
<keyword evidence="3" id="KW-1185">Reference proteome</keyword>
<dbReference type="InterPro" id="IPR037523">
    <property type="entry name" value="VOC_core"/>
</dbReference>
<evidence type="ECO:0000313" key="3">
    <source>
        <dbReference type="Proteomes" id="UP000603141"/>
    </source>
</evidence>
<reference evidence="2" key="1">
    <citation type="submission" date="2021-01" db="EMBL/GenBank/DDBJ databases">
        <title>Modified the classification status of verrucomicrobia.</title>
        <authorList>
            <person name="Feng X."/>
        </authorList>
    </citation>
    <scope>NUCLEOTIDE SEQUENCE</scope>
    <source>
        <strain evidence="2">KCTC 22041</strain>
    </source>
</reference>
<dbReference type="CDD" id="cd07247">
    <property type="entry name" value="SgaA_N_like"/>
    <property type="match status" value="1"/>
</dbReference>
<accession>A0A934S868</accession>
<organism evidence="2 3">
    <name type="scientific">Luteolibacter pohnpeiensis</name>
    <dbReference type="NCBI Taxonomy" id="454153"/>
    <lineage>
        <taxon>Bacteria</taxon>
        <taxon>Pseudomonadati</taxon>
        <taxon>Verrucomicrobiota</taxon>
        <taxon>Verrucomicrobiia</taxon>
        <taxon>Verrucomicrobiales</taxon>
        <taxon>Verrucomicrobiaceae</taxon>
        <taxon>Luteolibacter</taxon>
    </lineage>
</organism>
<dbReference type="Proteomes" id="UP000603141">
    <property type="component" value="Unassembled WGS sequence"/>
</dbReference>
<dbReference type="AlphaFoldDB" id="A0A934S868"/>
<proteinExistence type="predicted"/>
<feature type="domain" description="VOC" evidence="1">
    <location>
        <begin position="5"/>
        <end position="121"/>
    </location>
</feature>
<dbReference type="PROSITE" id="PS51819">
    <property type="entry name" value="VOC"/>
    <property type="match status" value="1"/>
</dbReference>
<dbReference type="Gene3D" id="3.10.180.10">
    <property type="entry name" value="2,3-Dihydroxybiphenyl 1,2-Dioxygenase, domain 1"/>
    <property type="match status" value="1"/>
</dbReference>
<dbReference type="EMBL" id="JAENIJ010000017">
    <property type="protein sequence ID" value="MBK1883095.1"/>
    <property type="molecule type" value="Genomic_DNA"/>
</dbReference>
<dbReference type="InterPro" id="IPR004360">
    <property type="entry name" value="Glyas_Fos-R_dOase_dom"/>
</dbReference>
<sequence>MKNNAINWFEIMVSDFDRAHQFYQTILGTSMDTFDGEDKMALFPAEYDQGVGGALTLRKGGTPGPGGSLIYLNVEGDLDGVLARIPEAGGEVIKSRTAIPPHGFIGIFKDSEGNIVGLHSMS</sequence>
<gene>
    <name evidence="2" type="ORF">JIN85_11755</name>
</gene>
<name>A0A934S868_9BACT</name>
<evidence type="ECO:0000313" key="2">
    <source>
        <dbReference type="EMBL" id="MBK1883095.1"/>
    </source>
</evidence>
<dbReference type="PANTHER" id="PTHR33993">
    <property type="entry name" value="GLYOXALASE-RELATED"/>
    <property type="match status" value="1"/>
</dbReference>
<evidence type="ECO:0000259" key="1">
    <source>
        <dbReference type="PROSITE" id="PS51819"/>
    </source>
</evidence>